<dbReference type="EMBL" id="CALNXJ010000014">
    <property type="protein sequence ID" value="CAH3114986.1"/>
    <property type="molecule type" value="Genomic_DNA"/>
</dbReference>
<proteinExistence type="predicted"/>
<protein>
    <submittedName>
        <fullName evidence="1">Uncharacterized protein</fullName>
    </submittedName>
</protein>
<comment type="caution">
    <text evidence="1">The sequence shown here is derived from an EMBL/GenBank/DDBJ whole genome shotgun (WGS) entry which is preliminary data.</text>
</comment>
<feature type="non-terminal residue" evidence="1">
    <location>
        <position position="69"/>
    </location>
</feature>
<keyword evidence="2" id="KW-1185">Reference proteome</keyword>
<name>A0AAU9WIV3_9CNID</name>
<organism evidence="1 2">
    <name type="scientific">Pocillopora meandrina</name>
    <dbReference type="NCBI Taxonomy" id="46732"/>
    <lineage>
        <taxon>Eukaryota</taxon>
        <taxon>Metazoa</taxon>
        <taxon>Cnidaria</taxon>
        <taxon>Anthozoa</taxon>
        <taxon>Hexacorallia</taxon>
        <taxon>Scleractinia</taxon>
        <taxon>Astrocoeniina</taxon>
        <taxon>Pocilloporidae</taxon>
        <taxon>Pocillopora</taxon>
    </lineage>
</organism>
<dbReference type="Proteomes" id="UP001159428">
    <property type="component" value="Unassembled WGS sequence"/>
</dbReference>
<gene>
    <name evidence="1" type="ORF">PMEA_00005782</name>
</gene>
<reference evidence="1 2" key="1">
    <citation type="submission" date="2022-05" db="EMBL/GenBank/DDBJ databases">
        <authorList>
            <consortium name="Genoscope - CEA"/>
            <person name="William W."/>
        </authorList>
    </citation>
    <scope>NUCLEOTIDE SEQUENCE [LARGE SCALE GENOMIC DNA]</scope>
</reference>
<evidence type="ECO:0000313" key="2">
    <source>
        <dbReference type="Proteomes" id="UP001159428"/>
    </source>
</evidence>
<dbReference type="AlphaFoldDB" id="A0AAU9WIV3"/>
<sequence>MVLSIYRETEEKEQEQTTGCLEWYQHAILQHKGISRLDRASLIPILQRVLLPCTEVHSDDWGACSNLTA</sequence>
<evidence type="ECO:0000313" key="1">
    <source>
        <dbReference type="EMBL" id="CAH3114986.1"/>
    </source>
</evidence>
<accession>A0AAU9WIV3</accession>